<keyword evidence="4" id="KW-0067">ATP-binding</keyword>
<dbReference type="PROSITE" id="PS51481">
    <property type="entry name" value="DHAK"/>
    <property type="match status" value="1"/>
</dbReference>
<dbReference type="EMBL" id="KK100439">
    <property type="protein sequence ID" value="KIZ05921.1"/>
    <property type="molecule type" value="Genomic_DNA"/>
</dbReference>
<dbReference type="PANTHER" id="PTHR28629:SF4">
    <property type="entry name" value="TRIOKINASE_FMN CYCLASE"/>
    <property type="match status" value="1"/>
</dbReference>
<accession>A0A0D2NMX5</accession>
<dbReference type="FunFam" id="3.40.50.10440:FF:000001">
    <property type="entry name" value="Dihydroxyacetone kinase, DhaK subunit"/>
    <property type="match status" value="1"/>
</dbReference>
<dbReference type="GO" id="GO:0005829">
    <property type="term" value="C:cytosol"/>
    <property type="evidence" value="ECO:0007669"/>
    <property type="project" value="TreeGrafter"/>
</dbReference>
<dbReference type="OrthoDB" id="1724672at2759"/>
<dbReference type="EC" id="2.7.1.29" evidence="7"/>
<dbReference type="Gene3D" id="1.25.40.340">
    <property type="match status" value="1"/>
</dbReference>
<dbReference type="GeneID" id="25734914"/>
<dbReference type="FunFam" id="1.25.40.340:FF:000002">
    <property type="entry name" value="Dihydroxyacetone kinase, L subunit"/>
    <property type="match status" value="1"/>
</dbReference>
<dbReference type="InterPro" id="IPR050861">
    <property type="entry name" value="Dihydroxyacetone_Kinase"/>
</dbReference>
<dbReference type="AlphaFoldDB" id="A0A0D2NMX5"/>
<dbReference type="Pfam" id="PF02734">
    <property type="entry name" value="Dak2"/>
    <property type="match status" value="1"/>
</dbReference>
<dbReference type="RefSeq" id="XP_013904940.1">
    <property type="nucleotide sequence ID" value="XM_014049486.1"/>
</dbReference>
<evidence type="ECO:0000256" key="4">
    <source>
        <dbReference type="ARBA" id="ARBA00022840"/>
    </source>
</evidence>
<keyword evidence="3 7" id="KW-0418">Kinase</keyword>
<protein>
    <submittedName>
        <fullName evidence="7">Dihydroxyacetone kinase</fullName>
        <ecNumber evidence="7">2.7.1.29</ecNumber>
    </submittedName>
</protein>
<keyword evidence="2" id="KW-0547">Nucleotide-binding</keyword>
<dbReference type="PANTHER" id="PTHR28629">
    <property type="entry name" value="TRIOKINASE/FMN CYCLASE"/>
    <property type="match status" value="1"/>
</dbReference>
<dbReference type="STRING" id="145388.A0A0D2NMX5"/>
<evidence type="ECO:0000256" key="3">
    <source>
        <dbReference type="ARBA" id="ARBA00022777"/>
    </source>
</evidence>
<reference evidence="7 8" key="1">
    <citation type="journal article" date="2013" name="BMC Genomics">
        <title>Reconstruction of the lipid metabolism for the microalga Monoraphidium neglectum from its genome sequence reveals characteristics suitable for biofuel production.</title>
        <authorList>
            <person name="Bogen C."/>
            <person name="Al-Dilaimi A."/>
            <person name="Albersmeier A."/>
            <person name="Wichmann J."/>
            <person name="Grundmann M."/>
            <person name="Rupp O."/>
            <person name="Lauersen K.J."/>
            <person name="Blifernez-Klassen O."/>
            <person name="Kalinowski J."/>
            <person name="Goesmann A."/>
            <person name="Mussgnug J.H."/>
            <person name="Kruse O."/>
        </authorList>
    </citation>
    <scope>NUCLEOTIDE SEQUENCE [LARGE SCALE GENOMIC DNA]</scope>
    <source>
        <strain evidence="7 8">SAG 48.87</strain>
    </source>
</reference>
<gene>
    <name evidence="7" type="ORF">MNEG_2036</name>
</gene>
<feature type="domain" description="DhaL" evidence="5">
    <location>
        <begin position="334"/>
        <end position="534"/>
    </location>
</feature>
<evidence type="ECO:0000256" key="1">
    <source>
        <dbReference type="ARBA" id="ARBA00022679"/>
    </source>
</evidence>
<dbReference type="InterPro" id="IPR004007">
    <property type="entry name" value="DhaL_dom"/>
</dbReference>
<sequence>MKKALWNPAAKRLVQDSLEGLVASVPHLRRLDGFPEVNVVVDATHDRSRVACISGGGSGHEPAHAGFVGSGMLAAAVCGEVFASPSAEAVLAAIHAVAPAPALLIVKNYTGDRINFGLAAEQAKAAGLAVDVVVVGEDCAIDAPGLAGRRGLAGTAFVHKVADIELGLGIHGEPGYETRSWQPLTELVPAMLRRILAYRCASSGATTAALSSGAPLALLVNNLGGSSSLEMGAVAHEALGWLQSQGHDVRRVHTGAVVTSLDMAGVSLTLMACDEQRIAALDAPTSAPGWPTLGGPVDTSKPLVPLPAAVHELQQRRLGLMQGRPLASASPQGRAVEAGIRAAAGALQAARDRLNELDAKAGDGDCGTTVERAASALAAAPEGAFAGGAAESLQAVAATVRTAVGGSLGGLYNLGLTAAAAALPKEGPASPEQWAAALDAACGAVQRYGNAQAGSRTMLDALLPAAEALAAAVSAGNSGAEAARAAAAAAVAGAEATKGMAASAGRASYTRGAALADADPGAVAVSIWLQAIADVAAA</sequence>
<dbReference type="GO" id="GO:0005524">
    <property type="term" value="F:ATP binding"/>
    <property type="evidence" value="ECO:0007669"/>
    <property type="project" value="UniProtKB-KW"/>
</dbReference>
<keyword evidence="8" id="KW-1185">Reference proteome</keyword>
<dbReference type="PROSITE" id="PS51480">
    <property type="entry name" value="DHAL"/>
    <property type="match status" value="1"/>
</dbReference>
<evidence type="ECO:0000313" key="7">
    <source>
        <dbReference type="EMBL" id="KIZ05921.1"/>
    </source>
</evidence>
<dbReference type="GO" id="GO:0004371">
    <property type="term" value="F:glycerone kinase activity"/>
    <property type="evidence" value="ECO:0007669"/>
    <property type="project" value="UniProtKB-EC"/>
</dbReference>
<dbReference type="GO" id="GO:0019563">
    <property type="term" value="P:glycerol catabolic process"/>
    <property type="evidence" value="ECO:0007669"/>
    <property type="project" value="TreeGrafter"/>
</dbReference>
<dbReference type="Proteomes" id="UP000054498">
    <property type="component" value="Unassembled WGS sequence"/>
</dbReference>
<proteinExistence type="predicted"/>
<evidence type="ECO:0000259" key="5">
    <source>
        <dbReference type="PROSITE" id="PS51480"/>
    </source>
</evidence>
<dbReference type="Gene3D" id="3.40.50.10440">
    <property type="entry name" value="Dihydroxyacetone kinase, domain 1"/>
    <property type="match status" value="1"/>
</dbReference>
<evidence type="ECO:0000313" key="8">
    <source>
        <dbReference type="Proteomes" id="UP000054498"/>
    </source>
</evidence>
<keyword evidence="1 7" id="KW-0808">Transferase</keyword>
<evidence type="ECO:0000259" key="6">
    <source>
        <dbReference type="PROSITE" id="PS51481"/>
    </source>
</evidence>
<dbReference type="SMART" id="SM01120">
    <property type="entry name" value="Dak2"/>
    <property type="match status" value="1"/>
</dbReference>
<dbReference type="InterPro" id="IPR004006">
    <property type="entry name" value="DhaK_dom"/>
</dbReference>
<evidence type="ECO:0000256" key="2">
    <source>
        <dbReference type="ARBA" id="ARBA00022741"/>
    </source>
</evidence>
<feature type="domain" description="DhaK" evidence="6">
    <location>
        <begin position="9"/>
        <end position="290"/>
    </location>
</feature>
<organism evidence="7 8">
    <name type="scientific">Monoraphidium neglectum</name>
    <dbReference type="NCBI Taxonomy" id="145388"/>
    <lineage>
        <taxon>Eukaryota</taxon>
        <taxon>Viridiplantae</taxon>
        <taxon>Chlorophyta</taxon>
        <taxon>core chlorophytes</taxon>
        <taxon>Chlorophyceae</taxon>
        <taxon>CS clade</taxon>
        <taxon>Sphaeropleales</taxon>
        <taxon>Selenastraceae</taxon>
        <taxon>Monoraphidium</taxon>
    </lineage>
</organism>
<dbReference type="KEGG" id="mng:MNEG_2036"/>
<dbReference type="SUPFAM" id="SSF82549">
    <property type="entry name" value="DAK1/DegV-like"/>
    <property type="match status" value="1"/>
</dbReference>
<dbReference type="Pfam" id="PF02733">
    <property type="entry name" value="Dak1"/>
    <property type="match status" value="2"/>
</dbReference>
<dbReference type="InterPro" id="IPR036117">
    <property type="entry name" value="DhaL_dom_sf"/>
</dbReference>
<dbReference type="SUPFAM" id="SSF101473">
    <property type="entry name" value="DhaL-like"/>
    <property type="match status" value="1"/>
</dbReference>
<name>A0A0D2NMX5_9CHLO</name>